<evidence type="ECO:0000256" key="1">
    <source>
        <dbReference type="ARBA" id="ARBA00022676"/>
    </source>
</evidence>
<name>A0A2M8QE91_9CHLR</name>
<sequence length="250" mass="27478">MRPQSVEVLGVRVDGVTYREACEIAAALIQQGGAHQFATVNPEFVMTARRDEEFRAVLAATALNVPDGAGVVWAARRRGLNVRERVAGVDLMLKLCDWAARYRWRVFFLGAQAGVAERVAAALVLTYPGLTVAGAYAGSPRREEEMALVARVRAARPQLLFVAYGAPAQDKWLARNLPLLAPAATDGASGIVGMGVGGAFDFIAGVQKRAPDWMQRANLEWLYRLLRQPWRWRRQMALISFALAAMLESR</sequence>
<dbReference type="Proteomes" id="UP000230790">
    <property type="component" value="Unassembled WGS sequence"/>
</dbReference>
<reference evidence="3 4" key="1">
    <citation type="submission" date="2017-11" db="EMBL/GenBank/DDBJ databases">
        <title>Evolution of Phototrophy in the Chloroflexi Phylum Driven by Horizontal Gene Transfer.</title>
        <authorList>
            <person name="Ward L.M."/>
            <person name="Hemp J."/>
            <person name="Shih P.M."/>
            <person name="Mcglynn S.E."/>
            <person name="Fischer W."/>
        </authorList>
    </citation>
    <scope>NUCLEOTIDE SEQUENCE [LARGE SCALE GENOMIC DNA]</scope>
    <source>
        <strain evidence="3">JP3_7</strain>
    </source>
</reference>
<dbReference type="Pfam" id="PF03808">
    <property type="entry name" value="Glyco_tran_WecG"/>
    <property type="match status" value="1"/>
</dbReference>
<proteinExistence type="predicted"/>
<evidence type="ECO:0000313" key="3">
    <source>
        <dbReference type="EMBL" id="PJF48121.1"/>
    </source>
</evidence>
<accession>A0A2M8QE91</accession>
<dbReference type="CDD" id="cd06533">
    <property type="entry name" value="Glyco_transf_WecG_TagA"/>
    <property type="match status" value="1"/>
</dbReference>
<organism evidence="3 4">
    <name type="scientific">Candidatus Thermofonsia Clade 3 bacterium</name>
    <dbReference type="NCBI Taxonomy" id="2364212"/>
    <lineage>
        <taxon>Bacteria</taxon>
        <taxon>Bacillati</taxon>
        <taxon>Chloroflexota</taxon>
        <taxon>Candidatus Thermofontia</taxon>
        <taxon>Candidatus Thermofonsia Clade 3</taxon>
    </lineage>
</organism>
<gene>
    <name evidence="3" type="ORF">CUN48_05265</name>
</gene>
<dbReference type="NCBIfam" id="TIGR00696">
    <property type="entry name" value="wecG_tagA_cpsF"/>
    <property type="match status" value="1"/>
</dbReference>
<evidence type="ECO:0000313" key="4">
    <source>
        <dbReference type="Proteomes" id="UP000230790"/>
    </source>
</evidence>
<dbReference type="EMBL" id="PGTN01000024">
    <property type="protein sequence ID" value="PJF48121.1"/>
    <property type="molecule type" value="Genomic_DNA"/>
</dbReference>
<dbReference type="PANTHER" id="PTHR34136">
    <property type="match status" value="1"/>
</dbReference>
<keyword evidence="2 3" id="KW-0808">Transferase</keyword>
<evidence type="ECO:0000256" key="2">
    <source>
        <dbReference type="ARBA" id="ARBA00022679"/>
    </source>
</evidence>
<dbReference type="AlphaFoldDB" id="A0A2M8QE91"/>
<keyword evidence="1" id="KW-0328">Glycosyltransferase</keyword>
<comment type="caution">
    <text evidence="3">The sequence shown here is derived from an EMBL/GenBank/DDBJ whole genome shotgun (WGS) entry which is preliminary data.</text>
</comment>
<protein>
    <submittedName>
        <fullName evidence="3">Acetylglucosaminyldiphospho-UDP acetyl-beta-D-mannosaminyltransferase</fullName>
    </submittedName>
</protein>
<dbReference type="PANTHER" id="PTHR34136:SF1">
    <property type="entry name" value="UDP-N-ACETYL-D-MANNOSAMINURONIC ACID TRANSFERASE"/>
    <property type="match status" value="1"/>
</dbReference>
<dbReference type="GO" id="GO:0016758">
    <property type="term" value="F:hexosyltransferase activity"/>
    <property type="evidence" value="ECO:0007669"/>
    <property type="project" value="TreeGrafter"/>
</dbReference>
<dbReference type="InterPro" id="IPR004629">
    <property type="entry name" value="WecG_TagA_CpsF"/>
</dbReference>